<evidence type="ECO:0000256" key="5">
    <source>
        <dbReference type="ARBA" id="ARBA00038359"/>
    </source>
</evidence>
<evidence type="ECO:0000256" key="6">
    <source>
        <dbReference type="SAM" id="MobiDB-lite"/>
    </source>
</evidence>
<dbReference type="PANTHER" id="PTHR33048">
    <property type="entry name" value="PTH11-LIKE INTEGRAL MEMBRANE PROTEIN (AFU_ORTHOLOGUE AFUA_5G11245)"/>
    <property type="match status" value="1"/>
</dbReference>
<protein>
    <recommendedName>
        <fullName evidence="8">Rhodopsin domain-containing protein</fullName>
    </recommendedName>
</protein>
<feature type="transmembrane region" description="Helical" evidence="7">
    <location>
        <begin position="238"/>
        <end position="259"/>
    </location>
</feature>
<dbReference type="EMBL" id="MU005602">
    <property type="protein sequence ID" value="KAF2679549.1"/>
    <property type="molecule type" value="Genomic_DNA"/>
</dbReference>
<dbReference type="PANTHER" id="PTHR33048:SF57">
    <property type="entry name" value="INTEGRAL MEMBRANE PROTEIN-RELATED"/>
    <property type="match status" value="1"/>
</dbReference>
<comment type="similarity">
    <text evidence="5">Belongs to the SAT4 family.</text>
</comment>
<reference evidence="9" key="1">
    <citation type="journal article" date="2020" name="Stud. Mycol.">
        <title>101 Dothideomycetes genomes: a test case for predicting lifestyles and emergence of pathogens.</title>
        <authorList>
            <person name="Haridas S."/>
            <person name="Albert R."/>
            <person name="Binder M."/>
            <person name="Bloem J."/>
            <person name="Labutti K."/>
            <person name="Salamov A."/>
            <person name="Andreopoulos B."/>
            <person name="Baker S."/>
            <person name="Barry K."/>
            <person name="Bills G."/>
            <person name="Bluhm B."/>
            <person name="Cannon C."/>
            <person name="Castanera R."/>
            <person name="Culley D."/>
            <person name="Daum C."/>
            <person name="Ezra D."/>
            <person name="Gonzalez J."/>
            <person name="Henrissat B."/>
            <person name="Kuo A."/>
            <person name="Liang C."/>
            <person name="Lipzen A."/>
            <person name="Lutzoni F."/>
            <person name="Magnuson J."/>
            <person name="Mondo S."/>
            <person name="Nolan M."/>
            <person name="Ohm R."/>
            <person name="Pangilinan J."/>
            <person name="Park H.-J."/>
            <person name="Ramirez L."/>
            <person name="Alfaro M."/>
            <person name="Sun H."/>
            <person name="Tritt A."/>
            <person name="Yoshinaga Y."/>
            <person name="Zwiers L.-H."/>
            <person name="Turgeon B."/>
            <person name="Goodwin S."/>
            <person name="Spatafora J."/>
            <person name="Crous P."/>
            <person name="Grigoriev I."/>
        </authorList>
    </citation>
    <scope>NUCLEOTIDE SEQUENCE</scope>
    <source>
        <strain evidence="9">CBS 122367</strain>
    </source>
</reference>
<organism evidence="9 10">
    <name type="scientific">Lentithecium fluviatile CBS 122367</name>
    <dbReference type="NCBI Taxonomy" id="1168545"/>
    <lineage>
        <taxon>Eukaryota</taxon>
        <taxon>Fungi</taxon>
        <taxon>Dikarya</taxon>
        <taxon>Ascomycota</taxon>
        <taxon>Pezizomycotina</taxon>
        <taxon>Dothideomycetes</taxon>
        <taxon>Pleosporomycetidae</taxon>
        <taxon>Pleosporales</taxon>
        <taxon>Massarineae</taxon>
        <taxon>Lentitheciaceae</taxon>
        <taxon>Lentithecium</taxon>
    </lineage>
</organism>
<evidence type="ECO:0000256" key="4">
    <source>
        <dbReference type="ARBA" id="ARBA00023136"/>
    </source>
</evidence>
<evidence type="ECO:0000256" key="3">
    <source>
        <dbReference type="ARBA" id="ARBA00022989"/>
    </source>
</evidence>
<evidence type="ECO:0000256" key="1">
    <source>
        <dbReference type="ARBA" id="ARBA00004141"/>
    </source>
</evidence>
<feature type="transmembrane region" description="Helical" evidence="7">
    <location>
        <begin position="206"/>
        <end position="226"/>
    </location>
</feature>
<dbReference type="GO" id="GO:0016020">
    <property type="term" value="C:membrane"/>
    <property type="evidence" value="ECO:0007669"/>
    <property type="project" value="UniProtKB-SubCell"/>
</dbReference>
<evidence type="ECO:0000313" key="10">
    <source>
        <dbReference type="Proteomes" id="UP000799291"/>
    </source>
</evidence>
<keyword evidence="4 7" id="KW-0472">Membrane</keyword>
<dbReference type="InterPro" id="IPR052337">
    <property type="entry name" value="SAT4-like"/>
</dbReference>
<feature type="region of interest" description="Disordered" evidence="6">
    <location>
        <begin position="328"/>
        <end position="353"/>
    </location>
</feature>
<gene>
    <name evidence="9" type="ORF">K458DRAFT_393679</name>
</gene>
<evidence type="ECO:0000313" key="9">
    <source>
        <dbReference type="EMBL" id="KAF2679549.1"/>
    </source>
</evidence>
<feature type="transmembrane region" description="Helical" evidence="7">
    <location>
        <begin position="126"/>
        <end position="152"/>
    </location>
</feature>
<dbReference type="Proteomes" id="UP000799291">
    <property type="component" value="Unassembled WGS sequence"/>
</dbReference>
<keyword evidence="10" id="KW-1185">Reference proteome</keyword>
<evidence type="ECO:0000259" key="8">
    <source>
        <dbReference type="Pfam" id="PF20684"/>
    </source>
</evidence>
<dbReference type="Pfam" id="PF20684">
    <property type="entry name" value="Fung_rhodopsin"/>
    <property type="match status" value="1"/>
</dbReference>
<feature type="compositionally biased region" description="Low complexity" evidence="6">
    <location>
        <begin position="328"/>
        <end position="337"/>
    </location>
</feature>
<feature type="transmembrane region" description="Helical" evidence="7">
    <location>
        <begin position="84"/>
        <end position="105"/>
    </location>
</feature>
<evidence type="ECO:0000256" key="2">
    <source>
        <dbReference type="ARBA" id="ARBA00022692"/>
    </source>
</evidence>
<feature type="transmembrane region" description="Helical" evidence="7">
    <location>
        <begin position="172"/>
        <end position="194"/>
    </location>
</feature>
<feature type="transmembrane region" description="Helical" evidence="7">
    <location>
        <begin position="45"/>
        <end position="64"/>
    </location>
</feature>
<feature type="domain" description="Rhodopsin" evidence="8">
    <location>
        <begin position="31"/>
        <end position="268"/>
    </location>
</feature>
<comment type="subcellular location">
    <subcellularLocation>
        <location evidence="1">Membrane</location>
        <topology evidence="1">Multi-pass membrane protein</topology>
    </subcellularLocation>
</comment>
<keyword evidence="2 7" id="KW-0812">Transmembrane</keyword>
<name>A0A6G1INU8_9PLEO</name>
<dbReference type="AlphaFoldDB" id="A0A6G1INU8"/>
<dbReference type="OrthoDB" id="10017208at2759"/>
<dbReference type="InterPro" id="IPR049326">
    <property type="entry name" value="Rhodopsin_dom_fungi"/>
</dbReference>
<accession>A0A6G1INU8</accession>
<proteinExistence type="inferred from homology"/>
<evidence type="ECO:0000256" key="7">
    <source>
        <dbReference type="SAM" id="Phobius"/>
    </source>
</evidence>
<sequence>MPYTFYQNGAGAKYFSVCAIFQGCTIAACVLRLWGRRIQSVSWRLNDYSILIALAITIANLGIVGASVKHGMGMHVASLDLVDIVMFSKLQTVISITWIWSLFFIKVSILDIYIDIFQIPWFIKTCYVYLAFQVAWVIAVSAQILTLCHPIEFQWDKTIPGGSCRDFLTTYYSVHIIIFITDFILAVLPVPVLWGLNMNIRKKLGVTIMFMLGIIIGVFNLIRIAWRSKVSSLDITYDYALLFTFSVLEAQLGILLASIPVMQPILRKAGGLGLFSALHSNYTRKSTKNSSSVQLQTIGSMRTRSYPHKKGSSDTDSICPLGLAETGASTTGGTADAGKPDSGPNEGAIHVEQTWEVKRQW</sequence>
<feature type="transmembrane region" description="Helical" evidence="7">
    <location>
        <begin position="12"/>
        <end position="33"/>
    </location>
</feature>
<keyword evidence="3 7" id="KW-1133">Transmembrane helix</keyword>